<dbReference type="Proteomes" id="UP000270927">
    <property type="component" value="Unassembled WGS sequence"/>
</dbReference>
<name>A0A3N2QBA0_9BACT</name>
<dbReference type="Pfam" id="PF05164">
    <property type="entry name" value="ZapA"/>
    <property type="match status" value="1"/>
</dbReference>
<proteinExistence type="predicted"/>
<protein>
    <submittedName>
        <fullName evidence="1">Cell division protein ZapA</fullName>
    </submittedName>
</protein>
<evidence type="ECO:0000313" key="1">
    <source>
        <dbReference type="EMBL" id="ROT47094.1"/>
    </source>
</evidence>
<dbReference type="OrthoDB" id="1495773at2"/>
<gene>
    <name evidence="1" type="ORF">EDM02_04360</name>
</gene>
<evidence type="ECO:0000313" key="2">
    <source>
        <dbReference type="Proteomes" id="UP000270927"/>
    </source>
</evidence>
<sequence>MEALSIKIKIIDRMYPVKVQPEDETFVRQANKMLEERIRNYQKKLRIQDQQDLLAMVAFDCLVENFKIKKQDISQADMLMQKIDAWREAMEQILQGEPSK</sequence>
<organism evidence="1 2">
    <name type="scientific">Candidatus Cardinium hertigii</name>
    <dbReference type="NCBI Taxonomy" id="247481"/>
    <lineage>
        <taxon>Bacteria</taxon>
        <taxon>Pseudomonadati</taxon>
        <taxon>Bacteroidota</taxon>
        <taxon>Cytophagia</taxon>
        <taxon>Cytophagales</taxon>
        <taxon>Amoebophilaceae</taxon>
        <taxon>Candidatus Cardinium</taxon>
    </lineage>
</organism>
<keyword evidence="1" id="KW-0131">Cell cycle</keyword>
<dbReference type="SUPFAM" id="SSF102829">
    <property type="entry name" value="Cell division protein ZapA-like"/>
    <property type="match status" value="1"/>
</dbReference>
<dbReference type="InterPro" id="IPR036192">
    <property type="entry name" value="Cell_div_ZapA-like_sf"/>
</dbReference>
<comment type="caution">
    <text evidence="1">The sequence shown here is derived from an EMBL/GenBank/DDBJ whole genome shotgun (WGS) entry which is preliminary data.</text>
</comment>
<dbReference type="EMBL" id="RARA01000026">
    <property type="protein sequence ID" value="ROT47094.1"/>
    <property type="molecule type" value="Genomic_DNA"/>
</dbReference>
<accession>A0A3N2QBA0</accession>
<keyword evidence="1" id="KW-0132">Cell division</keyword>
<keyword evidence="2" id="KW-1185">Reference proteome</keyword>
<dbReference type="GO" id="GO:0051301">
    <property type="term" value="P:cell division"/>
    <property type="evidence" value="ECO:0007669"/>
    <property type="project" value="UniProtKB-KW"/>
</dbReference>
<dbReference type="AlphaFoldDB" id="A0A3N2QBA0"/>
<reference evidence="1 2" key="1">
    <citation type="submission" date="2018-09" db="EMBL/GenBank/DDBJ databases">
        <title>Comparative Genomics of Wolbachia-Cardinium Dual Endosymbiosis in a Plant-Parasitic Nematode.</title>
        <authorList>
            <person name="Brown A.M.V."/>
            <person name="Wasala S.K."/>
            <person name="Howe D.K."/>
            <person name="Peetz A.B."/>
            <person name="Zasada I.A."/>
            <person name="Denver D.R."/>
        </authorList>
    </citation>
    <scope>NUCLEOTIDE SEQUENCE [LARGE SCALE GENOMIC DNA]</scope>
    <source>
        <strain evidence="1 2">Pp_1</strain>
    </source>
</reference>
<dbReference type="InterPro" id="IPR007838">
    <property type="entry name" value="Cell_div_ZapA-like"/>
</dbReference>